<feature type="transmembrane region" description="Helical" evidence="1">
    <location>
        <begin position="112"/>
        <end position="133"/>
    </location>
</feature>
<dbReference type="Gene3D" id="1.10.3210.10">
    <property type="entry name" value="Hypothetical protein af1432"/>
    <property type="match status" value="1"/>
</dbReference>
<dbReference type="RefSeq" id="WP_244194252.1">
    <property type="nucleotide sequence ID" value="NZ_CABMNB010000033.1"/>
</dbReference>
<gene>
    <name evidence="4" type="ORF">M5W83_23305</name>
</gene>
<evidence type="ECO:0000313" key="4">
    <source>
        <dbReference type="EMBL" id="MCY9610088.1"/>
    </source>
</evidence>
<proteinExistence type="predicted"/>
<dbReference type="SMART" id="SM00471">
    <property type="entry name" value="HDc"/>
    <property type="match status" value="1"/>
</dbReference>
<dbReference type="SUPFAM" id="SSF109604">
    <property type="entry name" value="HD-domain/PDEase-like"/>
    <property type="match status" value="1"/>
</dbReference>
<dbReference type="Pfam" id="PF13487">
    <property type="entry name" value="HD_5"/>
    <property type="match status" value="1"/>
</dbReference>
<sequence length="339" mass="39280">MKGKGAGYVIRSTSNPEIRWIMVYFEQKRLLKIWWERPTLFIVLYGLCLSFTIWIDVFLYPERDMFIWYLVDTVFAGFVFWRNAMLQVLAAAVITWLHYALAPFPFPHVNVFLSQALIHLLAILSISLAIKYYNREKENTLNLTLTLAKSLDSRDPYTAYHSDNVAYYAVCIAMEMRLKRKQCGHIYIGGLLHDIGKIGVPEAILNKPSKLTKEEYEVIKQHPVIGYEMVKHISFFEKNGVLDMILFHHERYDGTGYPHGLQGTDIPLAARIMAVADSFDVMTSRRVYRHEADIRYALDEIRKHKGTQFDPDIADVFIQIVEREGEGILSHPRNILSKC</sequence>
<comment type="caution">
    <text evidence="4">The sequence shown here is derived from an EMBL/GenBank/DDBJ whole genome shotgun (WGS) entry which is preliminary data.</text>
</comment>
<dbReference type="PANTHER" id="PTHR43155">
    <property type="entry name" value="CYCLIC DI-GMP PHOSPHODIESTERASE PA4108-RELATED"/>
    <property type="match status" value="1"/>
</dbReference>
<evidence type="ECO:0000256" key="1">
    <source>
        <dbReference type="SAM" id="Phobius"/>
    </source>
</evidence>
<feature type="domain" description="HD-GYP" evidence="3">
    <location>
        <begin position="136"/>
        <end position="333"/>
    </location>
</feature>
<evidence type="ECO:0000313" key="5">
    <source>
        <dbReference type="Proteomes" id="UP001209276"/>
    </source>
</evidence>
<dbReference type="PROSITE" id="PS51831">
    <property type="entry name" value="HD"/>
    <property type="match status" value="1"/>
</dbReference>
<dbReference type="Proteomes" id="UP001209276">
    <property type="component" value="Unassembled WGS sequence"/>
</dbReference>
<reference evidence="4 5" key="1">
    <citation type="submission" date="2022-05" db="EMBL/GenBank/DDBJ databases">
        <title>Genome Sequencing of Bee-Associated Microbes.</title>
        <authorList>
            <person name="Dunlap C."/>
        </authorList>
    </citation>
    <scope>NUCLEOTIDE SEQUENCE [LARGE SCALE GENOMIC DNA]</scope>
    <source>
        <strain evidence="4 5">NRRL B-14613</strain>
    </source>
</reference>
<keyword evidence="1" id="KW-0812">Transmembrane</keyword>
<keyword evidence="1" id="KW-1133">Transmembrane helix</keyword>
<evidence type="ECO:0000259" key="3">
    <source>
        <dbReference type="PROSITE" id="PS51832"/>
    </source>
</evidence>
<dbReference type="GeneID" id="76996929"/>
<name>A0ABT4G210_PANTH</name>
<dbReference type="InterPro" id="IPR037522">
    <property type="entry name" value="HD_GYP_dom"/>
</dbReference>
<dbReference type="EMBL" id="JAMDMM010000049">
    <property type="protein sequence ID" value="MCY9610088.1"/>
    <property type="molecule type" value="Genomic_DNA"/>
</dbReference>
<dbReference type="CDD" id="cd00077">
    <property type="entry name" value="HDc"/>
    <property type="match status" value="1"/>
</dbReference>
<dbReference type="InterPro" id="IPR003607">
    <property type="entry name" value="HD/PDEase_dom"/>
</dbReference>
<feature type="domain" description="HD" evidence="2">
    <location>
        <begin position="158"/>
        <end position="282"/>
    </location>
</feature>
<feature type="transmembrane region" description="Helical" evidence="1">
    <location>
        <begin position="39"/>
        <end position="59"/>
    </location>
</feature>
<organism evidence="4 5">
    <name type="scientific">Paenibacillus thiaminolyticus</name>
    <name type="common">Bacillus thiaminolyticus</name>
    <dbReference type="NCBI Taxonomy" id="49283"/>
    <lineage>
        <taxon>Bacteria</taxon>
        <taxon>Bacillati</taxon>
        <taxon>Bacillota</taxon>
        <taxon>Bacilli</taxon>
        <taxon>Bacillales</taxon>
        <taxon>Paenibacillaceae</taxon>
        <taxon>Paenibacillus</taxon>
    </lineage>
</organism>
<dbReference type="InterPro" id="IPR006674">
    <property type="entry name" value="HD_domain"/>
</dbReference>
<dbReference type="PROSITE" id="PS51832">
    <property type="entry name" value="HD_GYP"/>
    <property type="match status" value="1"/>
</dbReference>
<keyword evidence="5" id="KW-1185">Reference proteome</keyword>
<accession>A0ABT4G210</accession>
<evidence type="ECO:0000259" key="2">
    <source>
        <dbReference type="PROSITE" id="PS51831"/>
    </source>
</evidence>
<keyword evidence="1" id="KW-0472">Membrane</keyword>
<protein>
    <submittedName>
        <fullName evidence="4">HD-GYP domain-containing protein</fullName>
    </submittedName>
</protein>